<organism evidence="1 2">
    <name type="scientific">Camellia lanceoleosa</name>
    <dbReference type="NCBI Taxonomy" id="1840588"/>
    <lineage>
        <taxon>Eukaryota</taxon>
        <taxon>Viridiplantae</taxon>
        <taxon>Streptophyta</taxon>
        <taxon>Embryophyta</taxon>
        <taxon>Tracheophyta</taxon>
        <taxon>Spermatophyta</taxon>
        <taxon>Magnoliopsida</taxon>
        <taxon>eudicotyledons</taxon>
        <taxon>Gunneridae</taxon>
        <taxon>Pentapetalae</taxon>
        <taxon>asterids</taxon>
        <taxon>Ericales</taxon>
        <taxon>Theaceae</taxon>
        <taxon>Camellia</taxon>
    </lineage>
</organism>
<proteinExistence type="predicted"/>
<comment type="caution">
    <text evidence="1">The sequence shown here is derived from an EMBL/GenBank/DDBJ whole genome shotgun (WGS) entry which is preliminary data.</text>
</comment>
<keyword evidence="2" id="KW-1185">Reference proteome</keyword>
<name>A0ACC0GYC1_9ERIC</name>
<sequence length="98" mass="11303">MRRRHQVEAEKRRDGGSGEAMAEVAAKERRNISQSRETIESQSFQVIGQQSKEMKEEGRGGRRSLETPSPPRLPLHTRNLRRRKVQRESSSQLEGESF</sequence>
<dbReference type="Proteomes" id="UP001060215">
    <property type="component" value="Chromosome 7"/>
</dbReference>
<dbReference type="EMBL" id="CM045764">
    <property type="protein sequence ID" value="KAI8005719.1"/>
    <property type="molecule type" value="Genomic_DNA"/>
</dbReference>
<evidence type="ECO:0000313" key="2">
    <source>
        <dbReference type="Proteomes" id="UP001060215"/>
    </source>
</evidence>
<reference evidence="1 2" key="1">
    <citation type="journal article" date="2022" name="Plant J.">
        <title>Chromosome-level genome of Camellia lanceoleosa provides a valuable resource for understanding genome evolution and self-incompatibility.</title>
        <authorList>
            <person name="Gong W."/>
            <person name="Xiao S."/>
            <person name="Wang L."/>
            <person name="Liao Z."/>
            <person name="Chang Y."/>
            <person name="Mo W."/>
            <person name="Hu G."/>
            <person name="Li W."/>
            <person name="Zhao G."/>
            <person name="Zhu H."/>
            <person name="Hu X."/>
            <person name="Ji K."/>
            <person name="Xiang X."/>
            <person name="Song Q."/>
            <person name="Yuan D."/>
            <person name="Jin S."/>
            <person name="Zhang L."/>
        </authorList>
    </citation>
    <scope>NUCLEOTIDE SEQUENCE [LARGE SCALE GENOMIC DNA]</scope>
    <source>
        <strain evidence="1">SQ_2022a</strain>
    </source>
</reference>
<evidence type="ECO:0000313" key="1">
    <source>
        <dbReference type="EMBL" id="KAI8005719.1"/>
    </source>
</evidence>
<accession>A0ACC0GYC1</accession>
<gene>
    <name evidence="1" type="ORF">LOK49_LG07G02143</name>
</gene>
<protein>
    <submittedName>
        <fullName evidence="1">Uncharacterized protein</fullName>
    </submittedName>
</protein>